<comment type="caution">
    <text evidence="2">The sequence shown here is derived from an EMBL/GenBank/DDBJ whole genome shotgun (WGS) entry which is preliminary data.</text>
</comment>
<evidence type="ECO:0000313" key="2">
    <source>
        <dbReference type="EMBL" id="TKR69646.1"/>
    </source>
</evidence>
<gene>
    <name evidence="2" type="ORF">L596_021780</name>
</gene>
<dbReference type="EMBL" id="AZBU02000007">
    <property type="protein sequence ID" value="TKR69646.1"/>
    <property type="molecule type" value="Genomic_DNA"/>
</dbReference>
<reference evidence="2 3" key="1">
    <citation type="journal article" date="2015" name="Genome Biol.">
        <title>Comparative genomics of Steinernema reveals deeply conserved gene regulatory networks.</title>
        <authorList>
            <person name="Dillman A.R."/>
            <person name="Macchietto M."/>
            <person name="Porter C.F."/>
            <person name="Rogers A."/>
            <person name="Williams B."/>
            <person name="Antoshechkin I."/>
            <person name="Lee M.M."/>
            <person name="Goodwin Z."/>
            <person name="Lu X."/>
            <person name="Lewis E.E."/>
            <person name="Goodrich-Blair H."/>
            <person name="Stock S.P."/>
            <person name="Adams B.J."/>
            <person name="Sternberg P.W."/>
            <person name="Mortazavi A."/>
        </authorList>
    </citation>
    <scope>NUCLEOTIDE SEQUENCE [LARGE SCALE GENOMIC DNA]</scope>
    <source>
        <strain evidence="2 3">ALL</strain>
    </source>
</reference>
<reference evidence="2 3" key="2">
    <citation type="journal article" date="2019" name="G3 (Bethesda)">
        <title>Hybrid Assembly of the Genome of the Entomopathogenic Nematode Steinernema carpocapsae Identifies the X-Chromosome.</title>
        <authorList>
            <person name="Serra L."/>
            <person name="Macchietto M."/>
            <person name="Macias-Munoz A."/>
            <person name="McGill C.J."/>
            <person name="Rodriguez I.M."/>
            <person name="Rodriguez B."/>
            <person name="Murad R."/>
            <person name="Mortazavi A."/>
        </authorList>
    </citation>
    <scope>NUCLEOTIDE SEQUENCE [LARGE SCALE GENOMIC DNA]</scope>
    <source>
        <strain evidence="2 3">ALL</strain>
    </source>
</reference>
<protein>
    <submittedName>
        <fullName evidence="2">Uncharacterized protein</fullName>
    </submittedName>
</protein>
<accession>A0A4U5MJR3</accession>
<organism evidence="2 3">
    <name type="scientific">Steinernema carpocapsae</name>
    <name type="common">Entomopathogenic nematode</name>
    <dbReference type="NCBI Taxonomy" id="34508"/>
    <lineage>
        <taxon>Eukaryota</taxon>
        <taxon>Metazoa</taxon>
        <taxon>Ecdysozoa</taxon>
        <taxon>Nematoda</taxon>
        <taxon>Chromadorea</taxon>
        <taxon>Rhabditida</taxon>
        <taxon>Tylenchina</taxon>
        <taxon>Panagrolaimomorpha</taxon>
        <taxon>Strongyloidoidea</taxon>
        <taxon>Steinernematidae</taxon>
        <taxon>Steinernema</taxon>
    </lineage>
</organism>
<dbReference type="Proteomes" id="UP000298663">
    <property type="component" value="Unassembled WGS sequence"/>
</dbReference>
<dbReference type="AlphaFoldDB" id="A0A4U5MJR3"/>
<sequence>MSFLDVFEEDRLTSSSSVPSTPSAELAYEGSDDENLSTVDIFSTPARKKRKITPVKNENDGLIEMLKKSSDVLDAVLANREEDECDRFGSIIADKLRRMPHQLR</sequence>
<feature type="compositionally biased region" description="Low complexity" evidence="1">
    <location>
        <begin position="13"/>
        <end position="23"/>
    </location>
</feature>
<dbReference type="OrthoDB" id="6628055at2759"/>
<name>A0A4U5MJR3_STECR</name>
<proteinExistence type="predicted"/>
<keyword evidence="3" id="KW-1185">Reference proteome</keyword>
<evidence type="ECO:0000256" key="1">
    <source>
        <dbReference type="SAM" id="MobiDB-lite"/>
    </source>
</evidence>
<evidence type="ECO:0000313" key="3">
    <source>
        <dbReference type="Proteomes" id="UP000298663"/>
    </source>
</evidence>
<feature type="region of interest" description="Disordered" evidence="1">
    <location>
        <begin position="1"/>
        <end position="32"/>
    </location>
</feature>